<comment type="caution">
    <text evidence="2">The sequence shown here is derived from an EMBL/GenBank/DDBJ whole genome shotgun (WGS) entry which is preliminary data.</text>
</comment>
<evidence type="ECO:0000313" key="2">
    <source>
        <dbReference type="EMBL" id="KAF3611602.1"/>
    </source>
</evidence>
<evidence type="ECO:0000256" key="1">
    <source>
        <dbReference type="SAM" id="Phobius"/>
    </source>
</evidence>
<dbReference type="Proteomes" id="UP000266723">
    <property type="component" value="Unassembled WGS sequence"/>
</dbReference>
<sequence>MTGEFPVILSKVHELLALESPAEALGCVNRSYVKQEVRCFLVLFLLDVSFVPGLASLIIVLAFQISSASLCLGLVSGNLVWVPPA</sequence>
<feature type="transmembrane region" description="Helical" evidence="1">
    <location>
        <begin position="40"/>
        <end position="63"/>
    </location>
</feature>
<organism evidence="2 3">
    <name type="scientific">Brassica cretica</name>
    <name type="common">Mustard</name>
    <dbReference type="NCBI Taxonomy" id="69181"/>
    <lineage>
        <taxon>Eukaryota</taxon>
        <taxon>Viridiplantae</taxon>
        <taxon>Streptophyta</taxon>
        <taxon>Embryophyta</taxon>
        <taxon>Tracheophyta</taxon>
        <taxon>Spermatophyta</taxon>
        <taxon>Magnoliopsida</taxon>
        <taxon>eudicotyledons</taxon>
        <taxon>Gunneridae</taxon>
        <taxon>Pentapetalae</taxon>
        <taxon>rosids</taxon>
        <taxon>malvids</taxon>
        <taxon>Brassicales</taxon>
        <taxon>Brassicaceae</taxon>
        <taxon>Brassiceae</taxon>
        <taxon>Brassica</taxon>
    </lineage>
</organism>
<reference evidence="2 3" key="1">
    <citation type="journal article" date="2020" name="BMC Genomics">
        <title>Intraspecific diversification of the crop wild relative Brassica cretica Lam. using demographic model selection.</title>
        <authorList>
            <person name="Kioukis A."/>
            <person name="Michalopoulou V.A."/>
            <person name="Briers L."/>
            <person name="Pirintsos S."/>
            <person name="Studholme D.J."/>
            <person name="Pavlidis P."/>
            <person name="Sarris P.F."/>
        </authorList>
    </citation>
    <scope>NUCLEOTIDE SEQUENCE [LARGE SCALE GENOMIC DNA]</scope>
    <source>
        <strain evidence="3">cv. PFS-1207/04</strain>
    </source>
</reference>
<gene>
    <name evidence="2" type="ORF">DY000_02049847</name>
</gene>
<keyword evidence="1" id="KW-1133">Transmembrane helix</keyword>
<name>A0ABQ7F762_BRACR</name>
<protein>
    <submittedName>
        <fullName evidence="2">Uncharacterized protein</fullName>
    </submittedName>
</protein>
<accession>A0ABQ7F762</accession>
<keyword evidence="1" id="KW-0812">Transmembrane</keyword>
<keyword evidence="3" id="KW-1185">Reference proteome</keyword>
<proteinExistence type="predicted"/>
<dbReference type="EMBL" id="QGKV02000297">
    <property type="protein sequence ID" value="KAF3611602.1"/>
    <property type="molecule type" value="Genomic_DNA"/>
</dbReference>
<keyword evidence="1" id="KW-0472">Membrane</keyword>
<evidence type="ECO:0000313" key="3">
    <source>
        <dbReference type="Proteomes" id="UP000266723"/>
    </source>
</evidence>